<name>A0AAW0E0S8_9AGAR</name>
<reference evidence="3 4" key="1">
    <citation type="submission" date="2024-01" db="EMBL/GenBank/DDBJ databases">
        <title>A draft genome for a cacao thread blight-causing isolate of Paramarasmius palmivorus.</title>
        <authorList>
            <person name="Baruah I.K."/>
            <person name="Bukari Y."/>
            <person name="Amoako-Attah I."/>
            <person name="Meinhardt L.W."/>
            <person name="Bailey B.A."/>
            <person name="Cohen S.P."/>
        </authorList>
    </citation>
    <scope>NUCLEOTIDE SEQUENCE [LARGE SCALE GENOMIC DNA]</scope>
    <source>
        <strain evidence="3 4">GH-12</strain>
    </source>
</reference>
<feature type="compositionally biased region" description="Low complexity" evidence="1">
    <location>
        <begin position="56"/>
        <end position="69"/>
    </location>
</feature>
<dbReference type="AlphaFoldDB" id="A0AAW0E0S8"/>
<evidence type="ECO:0000256" key="2">
    <source>
        <dbReference type="SAM" id="Phobius"/>
    </source>
</evidence>
<organism evidence="3 4">
    <name type="scientific">Paramarasmius palmivorus</name>
    <dbReference type="NCBI Taxonomy" id="297713"/>
    <lineage>
        <taxon>Eukaryota</taxon>
        <taxon>Fungi</taxon>
        <taxon>Dikarya</taxon>
        <taxon>Basidiomycota</taxon>
        <taxon>Agaricomycotina</taxon>
        <taxon>Agaricomycetes</taxon>
        <taxon>Agaricomycetidae</taxon>
        <taxon>Agaricales</taxon>
        <taxon>Marasmiineae</taxon>
        <taxon>Marasmiaceae</taxon>
        <taxon>Paramarasmius</taxon>
    </lineage>
</organism>
<protein>
    <recommendedName>
        <fullName evidence="5">Transmembrane protein</fullName>
    </recommendedName>
</protein>
<feature type="compositionally biased region" description="Polar residues" evidence="1">
    <location>
        <begin position="38"/>
        <end position="55"/>
    </location>
</feature>
<dbReference type="EMBL" id="JAYKXP010000005">
    <property type="protein sequence ID" value="KAK7058611.1"/>
    <property type="molecule type" value="Genomic_DNA"/>
</dbReference>
<sequence>MLIKHDRADSKDMSTIINAPTQPSDAPPSYDQIKPTVAHTQETYNGIPLQEQNDLPSSSSSNVPRSPEGSEPEQRFKSAAEKLQTAIEEYKAAQDSLARDPQARKAIKEQEANVYRKLIEVGNSATDFKVREHYHRTAAFFMKAAPEKKGGILSDVSRGLLMIIAAPSALLVASLVACGQIVIGTGLLIKGIGKSMSGGSLRGKRQGSS</sequence>
<comment type="caution">
    <text evidence="3">The sequence shown here is derived from an EMBL/GenBank/DDBJ whole genome shotgun (WGS) entry which is preliminary data.</text>
</comment>
<keyword evidence="2" id="KW-0812">Transmembrane</keyword>
<evidence type="ECO:0000313" key="4">
    <source>
        <dbReference type="Proteomes" id="UP001383192"/>
    </source>
</evidence>
<keyword evidence="4" id="KW-1185">Reference proteome</keyword>
<feature type="transmembrane region" description="Helical" evidence="2">
    <location>
        <begin position="160"/>
        <end position="189"/>
    </location>
</feature>
<keyword evidence="2" id="KW-0472">Membrane</keyword>
<evidence type="ECO:0000313" key="3">
    <source>
        <dbReference type="EMBL" id="KAK7058611.1"/>
    </source>
</evidence>
<gene>
    <name evidence="3" type="ORF">VNI00_002247</name>
</gene>
<proteinExistence type="predicted"/>
<keyword evidence="2" id="KW-1133">Transmembrane helix</keyword>
<feature type="compositionally biased region" description="Basic and acidic residues" evidence="1">
    <location>
        <begin position="1"/>
        <end position="12"/>
    </location>
</feature>
<evidence type="ECO:0008006" key="5">
    <source>
        <dbReference type="Google" id="ProtNLM"/>
    </source>
</evidence>
<feature type="compositionally biased region" description="Polar residues" evidence="1">
    <location>
        <begin position="13"/>
        <end position="24"/>
    </location>
</feature>
<feature type="region of interest" description="Disordered" evidence="1">
    <location>
        <begin position="1"/>
        <end position="78"/>
    </location>
</feature>
<accession>A0AAW0E0S8</accession>
<dbReference type="Proteomes" id="UP001383192">
    <property type="component" value="Unassembled WGS sequence"/>
</dbReference>
<evidence type="ECO:0000256" key="1">
    <source>
        <dbReference type="SAM" id="MobiDB-lite"/>
    </source>
</evidence>